<dbReference type="AlphaFoldDB" id="A0A9W9S833"/>
<evidence type="ECO:0000313" key="1">
    <source>
        <dbReference type="EMBL" id="KAJ5371338.1"/>
    </source>
</evidence>
<comment type="caution">
    <text evidence="1">The sequence shown here is derived from an EMBL/GenBank/DDBJ whole genome shotgun (WGS) entry which is preliminary data.</text>
</comment>
<dbReference type="RefSeq" id="XP_056555772.1">
    <property type="nucleotide sequence ID" value="XM_056700359.1"/>
</dbReference>
<protein>
    <submittedName>
        <fullName evidence="1">Uncharacterized protein</fullName>
    </submittedName>
</protein>
<dbReference type="Proteomes" id="UP001147782">
    <property type="component" value="Unassembled WGS sequence"/>
</dbReference>
<reference evidence="1" key="1">
    <citation type="submission" date="2022-11" db="EMBL/GenBank/DDBJ databases">
        <authorList>
            <person name="Petersen C."/>
        </authorList>
    </citation>
    <scope>NUCLEOTIDE SEQUENCE</scope>
    <source>
        <strain evidence="1">IBT 29864</strain>
    </source>
</reference>
<keyword evidence="2" id="KW-1185">Reference proteome</keyword>
<name>A0A9W9S833_9EURO</name>
<dbReference type="GeneID" id="81439538"/>
<proteinExistence type="predicted"/>
<evidence type="ECO:0000313" key="2">
    <source>
        <dbReference type="Proteomes" id="UP001147782"/>
    </source>
</evidence>
<dbReference type="OrthoDB" id="4366144at2759"/>
<accession>A0A9W9S833</accession>
<sequence length="108" mass="12278">MCFPESYQSRKTQALWELMERWQTIHPGIQEHTPPDPAATVSGPGASFSNLRNDAIPPSEIGVFLLETYFGRIFNASFLFHQPSFTNDYRRGNVKEHVYLSIFAVASL</sequence>
<organism evidence="1 2">
    <name type="scientific">Penicillium cataractarum</name>
    <dbReference type="NCBI Taxonomy" id="2100454"/>
    <lineage>
        <taxon>Eukaryota</taxon>
        <taxon>Fungi</taxon>
        <taxon>Dikarya</taxon>
        <taxon>Ascomycota</taxon>
        <taxon>Pezizomycotina</taxon>
        <taxon>Eurotiomycetes</taxon>
        <taxon>Eurotiomycetidae</taxon>
        <taxon>Eurotiales</taxon>
        <taxon>Aspergillaceae</taxon>
        <taxon>Penicillium</taxon>
    </lineage>
</organism>
<reference evidence="1" key="2">
    <citation type="journal article" date="2023" name="IMA Fungus">
        <title>Comparative genomic study of the Penicillium genus elucidates a diverse pangenome and 15 lateral gene transfer events.</title>
        <authorList>
            <person name="Petersen C."/>
            <person name="Sorensen T."/>
            <person name="Nielsen M.R."/>
            <person name="Sondergaard T.E."/>
            <person name="Sorensen J.L."/>
            <person name="Fitzpatrick D.A."/>
            <person name="Frisvad J.C."/>
            <person name="Nielsen K.L."/>
        </authorList>
    </citation>
    <scope>NUCLEOTIDE SEQUENCE</scope>
    <source>
        <strain evidence="1">IBT 29864</strain>
    </source>
</reference>
<gene>
    <name evidence="1" type="ORF">N7496_007430</name>
</gene>
<dbReference type="EMBL" id="JAPZBS010000005">
    <property type="protein sequence ID" value="KAJ5371338.1"/>
    <property type="molecule type" value="Genomic_DNA"/>
</dbReference>